<comment type="caution">
    <text evidence="3">The sequence shown here is derived from an EMBL/GenBank/DDBJ whole genome shotgun (WGS) entry which is preliminary data.</text>
</comment>
<sequence length="295" mass="31378">MKQITASNFLLAVFASAQLVMPQIEESQPILPSASPGQPPPGIQNPGLVLCPYASGTFCLDAATLIPGFRASLMRSKGAELLQNFPPTSLRGGFCYQPDPAQKAACGKSDFVYPDDAEPFRLNTTPHNWPVYAPSNIPEMQEHPPIVKKSCFGGPDGIGQNGAVFVAPGVVLLPGPVILEHLPPELSGKPPRRRRSLEAMLRKRNGRSDSSDPDIEGSSESKPVESGPKNGTLVHEEGSDDEGSTDEEELEKEEDEFLGATSRDSEKVESGSKSTTGIHGHLGLAALLAAGIMMI</sequence>
<evidence type="ECO:0000313" key="3">
    <source>
        <dbReference type="EMBL" id="KAA8912482.1"/>
    </source>
</evidence>
<organism evidence="3 4">
    <name type="scientific">Sphaerosporella brunnea</name>
    <dbReference type="NCBI Taxonomy" id="1250544"/>
    <lineage>
        <taxon>Eukaryota</taxon>
        <taxon>Fungi</taxon>
        <taxon>Dikarya</taxon>
        <taxon>Ascomycota</taxon>
        <taxon>Pezizomycotina</taxon>
        <taxon>Pezizomycetes</taxon>
        <taxon>Pezizales</taxon>
        <taxon>Pyronemataceae</taxon>
        <taxon>Sphaerosporella</taxon>
    </lineage>
</organism>
<feature type="compositionally biased region" description="Basic and acidic residues" evidence="1">
    <location>
        <begin position="201"/>
        <end position="210"/>
    </location>
</feature>
<feature type="region of interest" description="Disordered" evidence="1">
    <location>
        <begin position="201"/>
        <end position="279"/>
    </location>
</feature>
<proteinExistence type="predicted"/>
<dbReference type="AlphaFoldDB" id="A0A5J5F6L2"/>
<feature type="signal peptide" evidence="2">
    <location>
        <begin position="1"/>
        <end position="22"/>
    </location>
</feature>
<keyword evidence="4" id="KW-1185">Reference proteome</keyword>
<protein>
    <submittedName>
        <fullName evidence="3">Uncharacterized protein</fullName>
    </submittedName>
</protein>
<feature type="compositionally biased region" description="Acidic residues" evidence="1">
    <location>
        <begin position="238"/>
        <end position="257"/>
    </location>
</feature>
<evidence type="ECO:0000256" key="1">
    <source>
        <dbReference type="SAM" id="MobiDB-lite"/>
    </source>
</evidence>
<accession>A0A5J5F6L2</accession>
<dbReference type="Proteomes" id="UP000326924">
    <property type="component" value="Unassembled WGS sequence"/>
</dbReference>
<gene>
    <name evidence="3" type="ORF">FN846DRAFT_887236</name>
</gene>
<evidence type="ECO:0000313" key="4">
    <source>
        <dbReference type="Proteomes" id="UP000326924"/>
    </source>
</evidence>
<dbReference type="EMBL" id="VXIS01000024">
    <property type="protein sequence ID" value="KAA8912482.1"/>
    <property type="molecule type" value="Genomic_DNA"/>
</dbReference>
<keyword evidence="2" id="KW-0732">Signal</keyword>
<reference evidence="3 4" key="1">
    <citation type="submission" date="2019-09" db="EMBL/GenBank/DDBJ databases">
        <title>Draft genome of the ectomycorrhizal ascomycete Sphaerosporella brunnea.</title>
        <authorList>
            <consortium name="DOE Joint Genome Institute"/>
            <person name="Benucci G.M."/>
            <person name="Marozzi G."/>
            <person name="Antonielli L."/>
            <person name="Sanchez S."/>
            <person name="Marco P."/>
            <person name="Wang X."/>
            <person name="Falini L.B."/>
            <person name="Barry K."/>
            <person name="Haridas S."/>
            <person name="Lipzen A."/>
            <person name="Labutti K."/>
            <person name="Grigoriev I.V."/>
            <person name="Murat C."/>
            <person name="Martin F."/>
            <person name="Albertini E."/>
            <person name="Donnini D."/>
            <person name="Bonito G."/>
        </authorList>
    </citation>
    <scope>NUCLEOTIDE SEQUENCE [LARGE SCALE GENOMIC DNA]</scope>
    <source>
        <strain evidence="3 4">Sb_GMNB300</strain>
    </source>
</reference>
<feature type="chain" id="PRO_5023866186" evidence="2">
    <location>
        <begin position="23"/>
        <end position="295"/>
    </location>
</feature>
<evidence type="ECO:0000256" key="2">
    <source>
        <dbReference type="SAM" id="SignalP"/>
    </source>
</evidence>
<dbReference type="InParanoid" id="A0A5J5F6L2"/>
<name>A0A5J5F6L2_9PEZI</name>